<keyword evidence="1" id="KW-1133">Transmembrane helix</keyword>
<organism evidence="2 3">
    <name type="scientific">Neisseria elongata subsp. glycolytica ATCC 29315</name>
    <dbReference type="NCBI Taxonomy" id="546263"/>
    <lineage>
        <taxon>Bacteria</taxon>
        <taxon>Pseudomonadati</taxon>
        <taxon>Pseudomonadota</taxon>
        <taxon>Betaproteobacteria</taxon>
        <taxon>Neisseriales</taxon>
        <taxon>Neisseriaceae</taxon>
        <taxon>Neisseria</taxon>
    </lineage>
</organism>
<protein>
    <submittedName>
        <fullName evidence="2">Uncharacterized protein</fullName>
    </submittedName>
</protein>
<accession>D4DSM3</accession>
<reference evidence="2 3" key="1">
    <citation type="submission" date="2010-02" db="EMBL/GenBank/DDBJ databases">
        <authorList>
            <person name="Weinstock G."/>
            <person name="Sodergren E."/>
            <person name="Clifton S."/>
            <person name="Fulton L."/>
            <person name="Fulton B."/>
            <person name="Courtney L."/>
            <person name="Fronick C."/>
            <person name="Harrison M."/>
            <person name="Strong C."/>
            <person name="Farmer C."/>
            <person name="Delahaunty K."/>
            <person name="Markovic C."/>
            <person name="Hall O."/>
            <person name="Minx P."/>
            <person name="Tomlinson C."/>
            <person name="Mitreva M."/>
            <person name="Nelson J."/>
            <person name="Hou S."/>
            <person name="Wollam A."/>
            <person name="Pepin K.H."/>
            <person name="Johnson M."/>
            <person name="Bhonagiri V."/>
            <person name="Zhang X."/>
            <person name="Suruliraj S."/>
            <person name="Warren W."/>
            <person name="Chinwalla A."/>
            <person name="Mardis E.R."/>
            <person name="Wilson R.K."/>
        </authorList>
    </citation>
    <scope>NUCLEOTIDE SEQUENCE [LARGE SCALE GENOMIC DNA]</scope>
    <source>
        <strain evidence="2 3">ATCC 29315</strain>
    </source>
</reference>
<proteinExistence type="predicted"/>
<keyword evidence="1" id="KW-0472">Membrane</keyword>
<feature type="transmembrane region" description="Helical" evidence="1">
    <location>
        <begin position="33"/>
        <end position="50"/>
    </location>
</feature>
<feature type="transmembrane region" description="Helical" evidence="1">
    <location>
        <begin position="56"/>
        <end position="75"/>
    </location>
</feature>
<comment type="caution">
    <text evidence="2">The sequence shown here is derived from an EMBL/GenBank/DDBJ whole genome shotgun (WGS) entry which is preliminary data.</text>
</comment>
<dbReference type="STRING" id="546263.NELON_10130"/>
<dbReference type="EMBL" id="ADBF01000226">
    <property type="protein sequence ID" value="EFE49196.1"/>
    <property type="molecule type" value="Genomic_DNA"/>
</dbReference>
<dbReference type="Proteomes" id="UP000005536">
    <property type="component" value="Unassembled WGS sequence"/>
</dbReference>
<evidence type="ECO:0000256" key="1">
    <source>
        <dbReference type="SAM" id="Phobius"/>
    </source>
</evidence>
<sequence length="381" mass="42178">MLQRLTCELEAGADALWFACPSPYLDAASGRKVSRIILAADVLLLAAWMLPKTPLLFGLLILLSVAAAVFSLFWFGGKMADGIPYLIPDSGNLRTENMYSFRPQDFVRLDLANARLQRYHHNKIGETLQLDGHFGLWLPKGGCIVTLTHASAGEKGYLMMPYGADYTETAAFCRLLCQRLGLRNNLDVGNTPPDGGNVRRDKSAKIAVICIMALLAAVGLAVIAAGISHRRQELTAPDREIRMTQAQLNAQYTCFKDRRTGSTVCRHRLIAEGRDGELRQIDCLGLEDSLCGREQPTRFGPADLRLLSHMGTTYLIEADYRLPETGRTAHLDNRAALPRTPTVTAEYSGLNLNQDKATKPQTVQIVRQGEATPYWFKFNPL</sequence>
<keyword evidence="1" id="KW-0812">Transmembrane</keyword>
<gene>
    <name evidence="2" type="ORF">NEIELOOT_02068</name>
</gene>
<evidence type="ECO:0000313" key="2">
    <source>
        <dbReference type="EMBL" id="EFE49196.1"/>
    </source>
</evidence>
<feature type="transmembrane region" description="Helical" evidence="1">
    <location>
        <begin position="206"/>
        <end position="227"/>
    </location>
</feature>
<name>D4DSM3_NEIEG</name>
<evidence type="ECO:0000313" key="3">
    <source>
        <dbReference type="Proteomes" id="UP000005536"/>
    </source>
</evidence>
<dbReference type="AlphaFoldDB" id="D4DSM3"/>